<reference evidence="1 2" key="1">
    <citation type="journal article" date="2022" name="Nat. Plants">
        <title>Genomes of leafy and leafless Platanthera orchids illuminate the evolution of mycoheterotrophy.</title>
        <authorList>
            <person name="Li M.H."/>
            <person name="Liu K.W."/>
            <person name="Li Z."/>
            <person name="Lu H.C."/>
            <person name="Ye Q.L."/>
            <person name="Zhang D."/>
            <person name="Wang J.Y."/>
            <person name="Li Y.F."/>
            <person name="Zhong Z.M."/>
            <person name="Liu X."/>
            <person name="Yu X."/>
            <person name="Liu D.K."/>
            <person name="Tu X.D."/>
            <person name="Liu B."/>
            <person name="Hao Y."/>
            <person name="Liao X.Y."/>
            <person name="Jiang Y.T."/>
            <person name="Sun W.H."/>
            <person name="Chen J."/>
            <person name="Chen Y.Q."/>
            <person name="Ai Y."/>
            <person name="Zhai J.W."/>
            <person name="Wu S.S."/>
            <person name="Zhou Z."/>
            <person name="Hsiao Y.Y."/>
            <person name="Wu W.L."/>
            <person name="Chen Y.Y."/>
            <person name="Lin Y.F."/>
            <person name="Hsu J.L."/>
            <person name="Li C.Y."/>
            <person name="Wang Z.W."/>
            <person name="Zhao X."/>
            <person name="Zhong W.Y."/>
            <person name="Ma X.K."/>
            <person name="Ma L."/>
            <person name="Huang J."/>
            <person name="Chen G.Z."/>
            <person name="Huang M.Z."/>
            <person name="Huang L."/>
            <person name="Peng D.H."/>
            <person name="Luo Y.B."/>
            <person name="Zou S.Q."/>
            <person name="Chen S.P."/>
            <person name="Lan S."/>
            <person name="Tsai W.C."/>
            <person name="Van de Peer Y."/>
            <person name="Liu Z.J."/>
        </authorList>
    </citation>
    <scope>NUCLEOTIDE SEQUENCE [LARGE SCALE GENOMIC DNA]</scope>
    <source>
        <strain evidence="1">Lor287</strain>
    </source>
</reference>
<evidence type="ECO:0000313" key="2">
    <source>
        <dbReference type="Proteomes" id="UP001418222"/>
    </source>
</evidence>
<dbReference type="EMBL" id="JBBWWQ010000007">
    <property type="protein sequence ID" value="KAK8943193.1"/>
    <property type="molecule type" value="Genomic_DNA"/>
</dbReference>
<name>A0AAP0BMM3_9ASPA</name>
<protein>
    <submittedName>
        <fullName evidence="1">Uncharacterized protein</fullName>
    </submittedName>
</protein>
<gene>
    <name evidence="1" type="ORF">KSP39_PZI009190</name>
</gene>
<proteinExistence type="predicted"/>
<evidence type="ECO:0000313" key="1">
    <source>
        <dbReference type="EMBL" id="KAK8943193.1"/>
    </source>
</evidence>
<keyword evidence="2" id="KW-1185">Reference proteome</keyword>
<accession>A0AAP0BMM3</accession>
<organism evidence="1 2">
    <name type="scientific">Platanthera zijinensis</name>
    <dbReference type="NCBI Taxonomy" id="2320716"/>
    <lineage>
        <taxon>Eukaryota</taxon>
        <taxon>Viridiplantae</taxon>
        <taxon>Streptophyta</taxon>
        <taxon>Embryophyta</taxon>
        <taxon>Tracheophyta</taxon>
        <taxon>Spermatophyta</taxon>
        <taxon>Magnoliopsida</taxon>
        <taxon>Liliopsida</taxon>
        <taxon>Asparagales</taxon>
        <taxon>Orchidaceae</taxon>
        <taxon>Orchidoideae</taxon>
        <taxon>Orchideae</taxon>
        <taxon>Orchidinae</taxon>
        <taxon>Platanthera</taxon>
    </lineage>
</organism>
<comment type="caution">
    <text evidence="1">The sequence shown here is derived from an EMBL/GenBank/DDBJ whole genome shotgun (WGS) entry which is preliminary data.</text>
</comment>
<dbReference type="AlphaFoldDB" id="A0AAP0BMM3"/>
<sequence length="134" mass="15029">MAGQNEKYIWETEMIGTDMDTMTLKGCRFVTFRADESMLRALEEMRNRIQEGRTFLGLRYQLDDNHHGAEGCSGGASSRSSALLATAVKRCTMLILKIIRRWATAVKHSYAGFVSDGYELASWGVLLALCQTHC</sequence>
<dbReference type="Proteomes" id="UP001418222">
    <property type="component" value="Unassembled WGS sequence"/>
</dbReference>